<dbReference type="Proteomes" id="UP001169006">
    <property type="component" value="Unassembled WGS sequence"/>
</dbReference>
<keyword evidence="3" id="KW-0804">Transcription</keyword>
<reference evidence="5" key="1">
    <citation type="journal article" date="2015" name="Int. J. Syst. Evol. Microbiol.">
        <title>Rhizobium oryzicola sp. nov., potential plant-growth-promoting endophytic bacteria isolated from rice roots.</title>
        <authorList>
            <person name="Zhang X.X."/>
            <person name="Gao J.S."/>
            <person name="Cao Y.H."/>
            <person name="Sheirdil R.A."/>
            <person name="Wang X.C."/>
            <person name="Zhang L."/>
        </authorList>
    </citation>
    <scope>NUCLEOTIDE SEQUENCE</scope>
    <source>
        <strain evidence="5">05753</strain>
    </source>
</reference>
<organism evidence="5 6">
    <name type="scientific">Rhizobium oryzicola</name>
    <dbReference type="NCBI Taxonomy" id="1232668"/>
    <lineage>
        <taxon>Bacteria</taxon>
        <taxon>Pseudomonadati</taxon>
        <taxon>Pseudomonadota</taxon>
        <taxon>Alphaproteobacteria</taxon>
        <taxon>Hyphomicrobiales</taxon>
        <taxon>Rhizobiaceae</taxon>
        <taxon>Rhizobium/Agrobacterium group</taxon>
        <taxon>Rhizobium</taxon>
    </lineage>
</organism>
<comment type="caution">
    <text evidence="5">The sequence shown here is derived from an EMBL/GenBank/DDBJ whole genome shotgun (WGS) entry which is preliminary data.</text>
</comment>
<dbReference type="PROSITE" id="PS00041">
    <property type="entry name" value="HTH_ARAC_FAMILY_1"/>
    <property type="match status" value="1"/>
</dbReference>
<sequence length="98" mass="11135">MLAKSLANPPSQAQLARAAGVSQRRLVQAFRTVCNTTIFGHLRQIRLQTVRRLVEETDMPLKQIAFEIGYGHANNLIAAYRDYYGEPPRRHVRKTTDA</sequence>
<dbReference type="SUPFAM" id="SSF46689">
    <property type="entry name" value="Homeodomain-like"/>
    <property type="match status" value="1"/>
</dbReference>
<dbReference type="PANTHER" id="PTHR47893">
    <property type="entry name" value="REGULATORY PROTEIN PCHR"/>
    <property type="match status" value="1"/>
</dbReference>
<dbReference type="InterPro" id="IPR018062">
    <property type="entry name" value="HTH_AraC-typ_CS"/>
</dbReference>
<proteinExistence type="predicted"/>
<name>A0ABT8T0H4_9HYPH</name>
<evidence type="ECO:0000313" key="6">
    <source>
        <dbReference type="Proteomes" id="UP001169006"/>
    </source>
</evidence>
<keyword evidence="2" id="KW-0238">DNA-binding</keyword>
<dbReference type="Gene3D" id="1.10.10.60">
    <property type="entry name" value="Homeodomain-like"/>
    <property type="match status" value="1"/>
</dbReference>
<evidence type="ECO:0000256" key="2">
    <source>
        <dbReference type="ARBA" id="ARBA00023125"/>
    </source>
</evidence>
<dbReference type="Pfam" id="PF12833">
    <property type="entry name" value="HTH_18"/>
    <property type="match status" value="1"/>
</dbReference>
<dbReference type="EMBL" id="JAUKWQ010000006">
    <property type="protein sequence ID" value="MDO1584127.1"/>
    <property type="molecule type" value="Genomic_DNA"/>
</dbReference>
<dbReference type="InterPro" id="IPR018060">
    <property type="entry name" value="HTH_AraC"/>
</dbReference>
<evidence type="ECO:0000256" key="1">
    <source>
        <dbReference type="ARBA" id="ARBA00023015"/>
    </source>
</evidence>
<evidence type="ECO:0000256" key="3">
    <source>
        <dbReference type="ARBA" id="ARBA00023163"/>
    </source>
</evidence>
<protein>
    <submittedName>
        <fullName evidence="5">Helix-turn-helix transcriptional regulator</fullName>
    </submittedName>
</protein>
<dbReference type="SMART" id="SM00342">
    <property type="entry name" value="HTH_ARAC"/>
    <property type="match status" value="1"/>
</dbReference>
<keyword evidence="1" id="KW-0805">Transcription regulation</keyword>
<reference evidence="5" key="2">
    <citation type="submission" date="2023-07" db="EMBL/GenBank/DDBJ databases">
        <authorList>
            <person name="Sun H."/>
        </authorList>
    </citation>
    <scope>NUCLEOTIDE SEQUENCE</scope>
    <source>
        <strain evidence="5">05753</strain>
    </source>
</reference>
<gene>
    <name evidence="5" type="ORF">Q2T52_18745</name>
</gene>
<evidence type="ECO:0000313" key="5">
    <source>
        <dbReference type="EMBL" id="MDO1584127.1"/>
    </source>
</evidence>
<evidence type="ECO:0000259" key="4">
    <source>
        <dbReference type="PROSITE" id="PS01124"/>
    </source>
</evidence>
<dbReference type="InterPro" id="IPR009057">
    <property type="entry name" value="Homeodomain-like_sf"/>
</dbReference>
<accession>A0ABT8T0H4</accession>
<dbReference type="InterPro" id="IPR053142">
    <property type="entry name" value="PchR_regulatory_protein"/>
</dbReference>
<keyword evidence="6" id="KW-1185">Reference proteome</keyword>
<feature type="domain" description="HTH araC/xylS-type" evidence="4">
    <location>
        <begin position="1"/>
        <end position="94"/>
    </location>
</feature>
<dbReference type="PANTHER" id="PTHR47893:SF1">
    <property type="entry name" value="REGULATORY PROTEIN PCHR"/>
    <property type="match status" value="1"/>
</dbReference>
<dbReference type="PROSITE" id="PS01124">
    <property type="entry name" value="HTH_ARAC_FAMILY_2"/>
    <property type="match status" value="1"/>
</dbReference>